<dbReference type="Proteomes" id="UP000237347">
    <property type="component" value="Unassembled WGS sequence"/>
</dbReference>
<dbReference type="SUPFAM" id="SSF57756">
    <property type="entry name" value="Retrovirus zinc finger-like domains"/>
    <property type="match status" value="1"/>
</dbReference>
<dbReference type="PROSITE" id="PS50158">
    <property type="entry name" value="ZF_CCHC"/>
    <property type="match status" value="1"/>
</dbReference>
<name>A0AAW0KBT8_QUESU</name>
<evidence type="ECO:0000259" key="2">
    <source>
        <dbReference type="PROSITE" id="PS50158"/>
    </source>
</evidence>
<sequence length="119" mass="13801">MWNQNMAVEDIDFSSLPRWIQVHDLPIEHMSNENAKEIGAMVGEVLEVDFTGNGGVCMRKFLRVQVEHKVEDPLRSGFFLDRSPQPDLWIQFKYERMADFCYKCGRLGHLKARCPTSNP</sequence>
<organism evidence="3 4">
    <name type="scientific">Quercus suber</name>
    <name type="common">Cork oak</name>
    <dbReference type="NCBI Taxonomy" id="58331"/>
    <lineage>
        <taxon>Eukaryota</taxon>
        <taxon>Viridiplantae</taxon>
        <taxon>Streptophyta</taxon>
        <taxon>Embryophyta</taxon>
        <taxon>Tracheophyta</taxon>
        <taxon>Spermatophyta</taxon>
        <taxon>Magnoliopsida</taxon>
        <taxon>eudicotyledons</taxon>
        <taxon>Gunneridae</taxon>
        <taxon>Pentapetalae</taxon>
        <taxon>rosids</taxon>
        <taxon>fabids</taxon>
        <taxon>Fagales</taxon>
        <taxon>Fagaceae</taxon>
        <taxon>Quercus</taxon>
    </lineage>
</organism>
<dbReference type="InterPro" id="IPR040256">
    <property type="entry name" value="At4g02000-like"/>
</dbReference>
<feature type="domain" description="CCHC-type" evidence="2">
    <location>
        <begin position="101"/>
        <end position="115"/>
    </location>
</feature>
<evidence type="ECO:0000313" key="3">
    <source>
        <dbReference type="EMBL" id="KAK7836574.1"/>
    </source>
</evidence>
<dbReference type="InterPro" id="IPR036875">
    <property type="entry name" value="Znf_CCHC_sf"/>
</dbReference>
<comment type="caution">
    <text evidence="3">The sequence shown here is derived from an EMBL/GenBank/DDBJ whole genome shotgun (WGS) entry which is preliminary data.</text>
</comment>
<evidence type="ECO:0000256" key="1">
    <source>
        <dbReference type="PROSITE-ProRule" id="PRU00047"/>
    </source>
</evidence>
<dbReference type="PANTHER" id="PTHR31286">
    <property type="entry name" value="GLYCINE-RICH CELL WALL STRUCTURAL PROTEIN 1.8-LIKE"/>
    <property type="match status" value="1"/>
</dbReference>
<keyword evidence="1" id="KW-0479">Metal-binding</keyword>
<dbReference type="InterPro" id="IPR001878">
    <property type="entry name" value="Znf_CCHC"/>
</dbReference>
<dbReference type="PANTHER" id="PTHR31286:SF167">
    <property type="entry name" value="OS09G0268800 PROTEIN"/>
    <property type="match status" value="1"/>
</dbReference>
<dbReference type="EMBL" id="PKMF04000350">
    <property type="protein sequence ID" value="KAK7836574.1"/>
    <property type="molecule type" value="Genomic_DNA"/>
</dbReference>
<reference evidence="3 4" key="1">
    <citation type="journal article" date="2018" name="Sci. Data">
        <title>The draft genome sequence of cork oak.</title>
        <authorList>
            <person name="Ramos A.M."/>
            <person name="Usie A."/>
            <person name="Barbosa P."/>
            <person name="Barros P.M."/>
            <person name="Capote T."/>
            <person name="Chaves I."/>
            <person name="Simoes F."/>
            <person name="Abreu I."/>
            <person name="Carrasquinho I."/>
            <person name="Faro C."/>
            <person name="Guimaraes J.B."/>
            <person name="Mendonca D."/>
            <person name="Nobrega F."/>
            <person name="Rodrigues L."/>
            <person name="Saibo N.J.M."/>
            <person name="Varela M.C."/>
            <person name="Egas C."/>
            <person name="Matos J."/>
            <person name="Miguel C.M."/>
            <person name="Oliveira M.M."/>
            <person name="Ricardo C.P."/>
            <person name="Goncalves S."/>
        </authorList>
    </citation>
    <scope>NUCLEOTIDE SEQUENCE [LARGE SCALE GENOMIC DNA]</scope>
    <source>
        <strain evidence="4">cv. HL8</strain>
    </source>
</reference>
<gene>
    <name evidence="3" type="ORF">CFP56_022361</name>
</gene>
<keyword evidence="4" id="KW-1185">Reference proteome</keyword>
<accession>A0AAW0KBT8</accession>
<dbReference type="GO" id="GO:0003676">
    <property type="term" value="F:nucleic acid binding"/>
    <property type="evidence" value="ECO:0007669"/>
    <property type="project" value="InterPro"/>
</dbReference>
<protein>
    <recommendedName>
        <fullName evidence="2">CCHC-type domain-containing protein</fullName>
    </recommendedName>
</protein>
<keyword evidence="1" id="KW-0863">Zinc-finger</keyword>
<evidence type="ECO:0000313" key="4">
    <source>
        <dbReference type="Proteomes" id="UP000237347"/>
    </source>
</evidence>
<proteinExistence type="predicted"/>
<dbReference type="Pfam" id="PF14392">
    <property type="entry name" value="zf-CCHC_4"/>
    <property type="match status" value="1"/>
</dbReference>
<dbReference type="InterPro" id="IPR025836">
    <property type="entry name" value="Zn_knuckle_CX2CX4HX4C"/>
</dbReference>
<keyword evidence="1" id="KW-0862">Zinc</keyword>
<dbReference type="AlphaFoldDB" id="A0AAW0KBT8"/>
<dbReference type="GO" id="GO:0008270">
    <property type="term" value="F:zinc ion binding"/>
    <property type="evidence" value="ECO:0007669"/>
    <property type="project" value="UniProtKB-KW"/>
</dbReference>